<protein>
    <submittedName>
        <fullName evidence="1">Uncharacterized protein</fullName>
    </submittedName>
</protein>
<gene>
    <name evidence="1" type="ORF">PC110_g1253</name>
</gene>
<reference evidence="1 2" key="1">
    <citation type="submission" date="2018-01" db="EMBL/GenBank/DDBJ databases">
        <title>Draft genome of the strawberry crown rot pathogen Phytophthora cactorum.</title>
        <authorList>
            <person name="Armitage A.D."/>
            <person name="Lysoe E."/>
            <person name="Nellist C.F."/>
            <person name="Harrison R.J."/>
            <person name="Brurberg M.B."/>
        </authorList>
    </citation>
    <scope>NUCLEOTIDE SEQUENCE [LARGE SCALE GENOMIC DNA]</scope>
    <source>
        <strain evidence="1 2">10300</strain>
    </source>
</reference>
<organism evidence="1 2">
    <name type="scientific">Phytophthora cactorum</name>
    <dbReference type="NCBI Taxonomy" id="29920"/>
    <lineage>
        <taxon>Eukaryota</taxon>
        <taxon>Sar</taxon>
        <taxon>Stramenopiles</taxon>
        <taxon>Oomycota</taxon>
        <taxon>Peronosporomycetes</taxon>
        <taxon>Peronosporales</taxon>
        <taxon>Peronosporaceae</taxon>
        <taxon>Phytophthora</taxon>
    </lineage>
</organism>
<name>A0A329T272_9STRA</name>
<dbReference type="VEuPathDB" id="FungiDB:PC110_g1253"/>
<accession>A0A329T272</accession>
<dbReference type="AlphaFoldDB" id="A0A329T272"/>
<keyword evidence="2" id="KW-1185">Reference proteome</keyword>
<comment type="caution">
    <text evidence="1">The sequence shown here is derived from an EMBL/GenBank/DDBJ whole genome shotgun (WGS) entry which is preliminary data.</text>
</comment>
<dbReference type="EMBL" id="MJFZ01000014">
    <property type="protein sequence ID" value="RAW42568.1"/>
    <property type="molecule type" value="Genomic_DNA"/>
</dbReference>
<evidence type="ECO:0000313" key="2">
    <source>
        <dbReference type="Proteomes" id="UP000251314"/>
    </source>
</evidence>
<sequence length="143" mass="15910">MLAPRRRDRNRPWFGLSGSRLNLVCASLSVKKTTQYEFRHIIGYKMLFLSTASPAYKDEVLALSKKEQENALGFLKAHELSAVAVGTALKALRQLQKQGKLDEQVAQFHELVDSAVVVDPTPPSALPTFIRLLNSLHNSHNGT</sequence>
<proteinExistence type="predicted"/>
<evidence type="ECO:0000313" key="1">
    <source>
        <dbReference type="EMBL" id="RAW42568.1"/>
    </source>
</evidence>
<dbReference type="Proteomes" id="UP000251314">
    <property type="component" value="Unassembled WGS sequence"/>
</dbReference>